<feature type="region of interest" description="Disordered" evidence="1">
    <location>
        <begin position="53"/>
        <end position="82"/>
    </location>
</feature>
<dbReference type="AlphaFoldDB" id="A0A0D0K933"/>
<protein>
    <submittedName>
        <fullName evidence="2">Adhesin/hemagglutinin</fullName>
    </submittedName>
</protein>
<reference evidence="2 3" key="1">
    <citation type="submission" date="2014-12" db="EMBL/GenBank/DDBJ databases">
        <title>16Stimator: statistical estimation of ribosomal gene copy numbers from draft genome assemblies.</title>
        <authorList>
            <person name="Perisin M.A."/>
            <person name="Vetter M."/>
            <person name="Gilbert J.A."/>
            <person name="Bergelson J."/>
        </authorList>
    </citation>
    <scope>NUCLEOTIDE SEQUENCE [LARGE SCALE GENOMIC DNA]</scope>
    <source>
        <strain evidence="2 3">MEJ086</strain>
    </source>
</reference>
<feature type="compositionally biased region" description="Basic and acidic residues" evidence="1">
    <location>
        <begin position="60"/>
        <end position="78"/>
    </location>
</feature>
<accession>A0A0D0K933</accession>
<evidence type="ECO:0000313" key="2">
    <source>
        <dbReference type="EMBL" id="KIP93410.1"/>
    </source>
</evidence>
<comment type="caution">
    <text evidence="2">The sequence shown here is derived from an EMBL/GenBank/DDBJ whole genome shotgun (WGS) entry which is preliminary data.</text>
</comment>
<feature type="non-terminal residue" evidence="2">
    <location>
        <position position="1"/>
    </location>
</feature>
<dbReference type="EMBL" id="JXQW01000081">
    <property type="protein sequence ID" value="KIP93410.1"/>
    <property type="molecule type" value="Genomic_DNA"/>
</dbReference>
<name>A0A0D0K933_9PSED</name>
<feature type="non-terminal residue" evidence="2">
    <location>
        <position position="125"/>
    </location>
</feature>
<organism evidence="2 3">
    <name type="scientific">Pseudomonas fulva</name>
    <dbReference type="NCBI Taxonomy" id="47880"/>
    <lineage>
        <taxon>Bacteria</taxon>
        <taxon>Pseudomonadati</taxon>
        <taxon>Pseudomonadota</taxon>
        <taxon>Gammaproteobacteria</taxon>
        <taxon>Pseudomonadales</taxon>
        <taxon>Pseudomonadaceae</taxon>
        <taxon>Pseudomonas</taxon>
    </lineage>
</organism>
<dbReference type="Proteomes" id="UP000032068">
    <property type="component" value="Unassembled WGS sequence"/>
</dbReference>
<sequence>ARDRLDIRTEEHTQLDGAVLASNTGNLKLDTGTLGFSDIAGHDKEHSYYLNVGGSYGKNGAKDTQQDKSQEGKGEKGKTGWSVEGYEYEKDRQQIVRATVGEGEIVVRGDVQTGQDSTEGLNRDV</sequence>
<proteinExistence type="predicted"/>
<evidence type="ECO:0000256" key="1">
    <source>
        <dbReference type="SAM" id="MobiDB-lite"/>
    </source>
</evidence>
<gene>
    <name evidence="2" type="ORF">RU08_22365</name>
</gene>
<evidence type="ECO:0000313" key="3">
    <source>
        <dbReference type="Proteomes" id="UP000032068"/>
    </source>
</evidence>